<accession>A0A3P6PN75</accession>
<proteinExistence type="predicted"/>
<gene>
    <name evidence="2" type="ORF">TASK_LOCUS8949</name>
</gene>
<feature type="region of interest" description="Disordered" evidence="1">
    <location>
        <begin position="195"/>
        <end position="220"/>
    </location>
</feature>
<dbReference type="EMBL" id="UYRS01018937">
    <property type="protein sequence ID" value="VDK41356.1"/>
    <property type="molecule type" value="Genomic_DNA"/>
</dbReference>
<evidence type="ECO:0000256" key="1">
    <source>
        <dbReference type="SAM" id="MobiDB-lite"/>
    </source>
</evidence>
<dbReference type="Proteomes" id="UP000282613">
    <property type="component" value="Unassembled WGS sequence"/>
</dbReference>
<sequence length="329" mass="34977">MFVQAFSAVETYRKNDGNEFVGLNIVFSSATHGLAWSLSVVKVTPGALPPCVAIPSHFGSLSVFPLKAGVMREGKEPTCFGVIQANSVVIHVIEDNTKAFPGLGYSRHPLSGQQVLEELVSQRIAQCSTAERLTPVNSGSASSFTKKIITICPDWACSSTLGESLVQFQGFQLCIEEEAAATSGTNTTLLKTSDTCQPVAPSNMPSEGLSGPLTPVQPTPKRAIHSRSLAFRLRHQTAQKTGAMKATTLPTGLQERPGPSVNPQSRIAFTGGLPSASKTVHSTPIHLAISQLRSLGAWKMNDKWKPPVEVENSLNTDGTTNIVLGSGEI</sequence>
<protein>
    <submittedName>
        <fullName evidence="2">Uncharacterized protein</fullName>
    </submittedName>
</protein>
<organism evidence="2 3">
    <name type="scientific">Taenia asiatica</name>
    <name type="common">Asian tapeworm</name>
    <dbReference type="NCBI Taxonomy" id="60517"/>
    <lineage>
        <taxon>Eukaryota</taxon>
        <taxon>Metazoa</taxon>
        <taxon>Spiralia</taxon>
        <taxon>Lophotrochozoa</taxon>
        <taxon>Platyhelminthes</taxon>
        <taxon>Cestoda</taxon>
        <taxon>Eucestoda</taxon>
        <taxon>Cyclophyllidea</taxon>
        <taxon>Taeniidae</taxon>
        <taxon>Taenia</taxon>
    </lineage>
</organism>
<name>A0A3P6PN75_TAEAS</name>
<reference evidence="2 3" key="1">
    <citation type="submission" date="2018-11" db="EMBL/GenBank/DDBJ databases">
        <authorList>
            <consortium name="Pathogen Informatics"/>
        </authorList>
    </citation>
    <scope>NUCLEOTIDE SEQUENCE [LARGE SCALE GENOMIC DNA]</scope>
</reference>
<evidence type="ECO:0000313" key="2">
    <source>
        <dbReference type="EMBL" id="VDK41356.1"/>
    </source>
</evidence>
<dbReference type="OrthoDB" id="10551092at2759"/>
<keyword evidence="3" id="KW-1185">Reference proteome</keyword>
<dbReference type="AlphaFoldDB" id="A0A3P6PN75"/>
<evidence type="ECO:0000313" key="3">
    <source>
        <dbReference type="Proteomes" id="UP000282613"/>
    </source>
</evidence>